<dbReference type="AlphaFoldDB" id="A0AAN8EYP7"/>
<protein>
    <recommendedName>
        <fullName evidence="4">Peptidase aspartic putative domain-containing protein</fullName>
    </recommendedName>
</protein>
<evidence type="ECO:0008006" key="4">
    <source>
        <dbReference type="Google" id="ProtNLM"/>
    </source>
</evidence>
<dbReference type="Proteomes" id="UP001331761">
    <property type="component" value="Unassembled WGS sequence"/>
</dbReference>
<keyword evidence="3" id="KW-1185">Reference proteome</keyword>
<comment type="caution">
    <text evidence="2">The sequence shown here is derived from an EMBL/GenBank/DDBJ whole genome shotgun (WGS) entry which is preliminary data.</text>
</comment>
<dbReference type="EMBL" id="WIXE01019931">
    <property type="protein sequence ID" value="KAK5969641.1"/>
    <property type="molecule type" value="Genomic_DNA"/>
</dbReference>
<sequence>MSSQPGRSNVIHNTSSSAKPRNSNLYSHTATATDCSEKPPTTSSKTQSPAEKLISTSISRLAPTETETLMCATVTLFNPSEPSKQMKLTAFLDSGSNKCYITQHVAATLSCQPSPKKKSMYVHLLPKIFHDSNVKITTSELPPKREQDDWIPILTRALY</sequence>
<feature type="region of interest" description="Disordered" evidence="1">
    <location>
        <begin position="1"/>
        <end position="54"/>
    </location>
</feature>
<evidence type="ECO:0000313" key="3">
    <source>
        <dbReference type="Proteomes" id="UP001331761"/>
    </source>
</evidence>
<accession>A0AAN8EYP7</accession>
<proteinExistence type="predicted"/>
<reference evidence="2 3" key="1">
    <citation type="submission" date="2019-10" db="EMBL/GenBank/DDBJ databases">
        <title>Assembly and Annotation for the nematode Trichostrongylus colubriformis.</title>
        <authorList>
            <person name="Martin J."/>
        </authorList>
    </citation>
    <scope>NUCLEOTIDE SEQUENCE [LARGE SCALE GENOMIC DNA]</scope>
    <source>
        <strain evidence="2">G859</strain>
        <tissue evidence="2">Whole worm</tissue>
    </source>
</reference>
<gene>
    <name evidence="2" type="ORF">GCK32_002170</name>
</gene>
<name>A0AAN8EYP7_TRICO</name>
<organism evidence="2 3">
    <name type="scientific">Trichostrongylus colubriformis</name>
    <name type="common">Black scour worm</name>
    <dbReference type="NCBI Taxonomy" id="6319"/>
    <lineage>
        <taxon>Eukaryota</taxon>
        <taxon>Metazoa</taxon>
        <taxon>Ecdysozoa</taxon>
        <taxon>Nematoda</taxon>
        <taxon>Chromadorea</taxon>
        <taxon>Rhabditida</taxon>
        <taxon>Rhabditina</taxon>
        <taxon>Rhabditomorpha</taxon>
        <taxon>Strongyloidea</taxon>
        <taxon>Trichostrongylidae</taxon>
        <taxon>Trichostrongylus</taxon>
    </lineage>
</organism>
<evidence type="ECO:0000256" key="1">
    <source>
        <dbReference type="SAM" id="MobiDB-lite"/>
    </source>
</evidence>
<evidence type="ECO:0000313" key="2">
    <source>
        <dbReference type="EMBL" id="KAK5969641.1"/>
    </source>
</evidence>